<evidence type="ECO:0000256" key="4">
    <source>
        <dbReference type="ARBA" id="ARBA00022598"/>
    </source>
</evidence>
<dbReference type="PANTHER" id="PTHR11136:SF0">
    <property type="entry name" value="DIHYDROFOLATE SYNTHETASE-RELATED"/>
    <property type="match status" value="1"/>
</dbReference>
<evidence type="ECO:0000256" key="5">
    <source>
        <dbReference type="ARBA" id="ARBA00022723"/>
    </source>
</evidence>
<dbReference type="PANTHER" id="PTHR11136">
    <property type="entry name" value="FOLYLPOLYGLUTAMATE SYNTHASE-RELATED"/>
    <property type="match status" value="1"/>
</dbReference>
<evidence type="ECO:0000259" key="12">
    <source>
        <dbReference type="Pfam" id="PF02875"/>
    </source>
</evidence>
<evidence type="ECO:0000256" key="1">
    <source>
        <dbReference type="ARBA" id="ARBA00001946"/>
    </source>
</evidence>
<evidence type="ECO:0000256" key="9">
    <source>
        <dbReference type="ARBA" id="ARBA00030592"/>
    </source>
</evidence>
<proteinExistence type="inferred from homology"/>
<accession>A0AAU8IEI0</accession>
<evidence type="ECO:0000256" key="10">
    <source>
        <dbReference type="ARBA" id="ARBA00047493"/>
    </source>
</evidence>
<dbReference type="EMBL" id="CP159510">
    <property type="protein sequence ID" value="XCJ16637.1"/>
    <property type="molecule type" value="Genomic_DNA"/>
</dbReference>
<dbReference type="GO" id="GO:0005737">
    <property type="term" value="C:cytoplasm"/>
    <property type="evidence" value="ECO:0007669"/>
    <property type="project" value="TreeGrafter"/>
</dbReference>
<dbReference type="GO" id="GO:0008841">
    <property type="term" value="F:dihydrofolate synthase activity"/>
    <property type="evidence" value="ECO:0007669"/>
    <property type="project" value="TreeGrafter"/>
</dbReference>
<evidence type="ECO:0000256" key="8">
    <source>
        <dbReference type="ARBA" id="ARBA00022842"/>
    </source>
</evidence>
<evidence type="ECO:0000313" key="14">
    <source>
        <dbReference type="EMBL" id="XCJ16637.1"/>
    </source>
</evidence>
<reference evidence="14" key="1">
    <citation type="submission" date="2024-06" db="EMBL/GenBank/DDBJ databases">
        <authorList>
            <person name="Fan A."/>
            <person name="Zhang F.Y."/>
            <person name="Zhang L."/>
        </authorList>
    </citation>
    <scope>NUCLEOTIDE SEQUENCE</scope>
    <source>
        <strain evidence="14">Y61</strain>
    </source>
</reference>
<evidence type="ECO:0000256" key="11">
    <source>
        <dbReference type="PIRNR" id="PIRNR001563"/>
    </source>
</evidence>
<comment type="cofactor">
    <cofactor evidence="1">
        <name>Mg(2+)</name>
        <dbReference type="ChEBI" id="CHEBI:18420"/>
    </cofactor>
</comment>
<name>A0AAU8IEI0_9BACL</name>
<evidence type="ECO:0000256" key="7">
    <source>
        <dbReference type="ARBA" id="ARBA00022840"/>
    </source>
</evidence>
<protein>
    <recommendedName>
        <fullName evidence="3">tetrahydrofolate synthase</fullName>
        <ecNumber evidence="3">6.3.2.17</ecNumber>
    </recommendedName>
    <alternativeName>
        <fullName evidence="9">Tetrahydrofolylpolyglutamate synthase</fullName>
    </alternativeName>
</protein>
<dbReference type="SUPFAM" id="SSF53623">
    <property type="entry name" value="MurD-like peptide ligases, catalytic domain"/>
    <property type="match status" value="1"/>
</dbReference>
<keyword evidence="7 11" id="KW-0067">ATP-binding</keyword>
<dbReference type="GO" id="GO:0046872">
    <property type="term" value="F:metal ion binding"/>
    <property type="evidence" value="ECO:0007669"/>
    <property type="project" value="UniProtKB-KW"/>
</dbReference>
<dbReference type="InterPro" id="IPR018109">
    <property type="entry name" value="Folylpolyglutamate_synth_CS"/>
</dbReference>
<evidence type="ECO:0000256" key="6">
    <source>
        <dbReference type="ARBA" id="ARBA00022741"/>
    </source>
</evidence>
<organism evidence="14">
    <name type="scientific">Sporolactobacillus sp. Y61</name>
    <dbReference type="NCBI Taxonomy" id="3160863"/>
    <lineage>
        <taxon>Bacteria</taxon>
        <taxon>Bacillati</taxon>
        <taxon>Bacillota</taxon>
        <taxon>Bacilli</taxon>
        <taxon>Bacillales</taxon>
        <taxon>Sporolactobacillaceae</taxon>
        <taxon>Sporolactobacillus</taxon>
    </lineage>
</organism>
<dbReference type="GO" id="GO:0004326">
    <property type="term" value="F:tetrahydrofolylpolyglutamate synthase activity"/>
    <property type="evidence" value="ECO:0007669"/>
    <property type="project" value="UniProtKB-EC"/>
</dbReference>
<evidence type="ECO:0000259" key="13">
    <source>
        <dbReference type="Pfam" id="PF08245"/>
    </source>
</evidence>
<dbReference type="GO" id="GO:0005524">
    <property type="term" value="F:ATP binding"/>
    <property type="evidence" value="ECO:0007669"/>
    <property type="project" value="UniProtKB-KW"/>
</dbReference>
<keyword evidence="6 11" id="KW-0547">Nucleotide-binding</keyword>
<evidence type="ECO:0000256" key="3">
    <source>
        <dbReference type="ARBA" id="ARBA00013025"/>
    </source>
</evidence>
<dbReference type="NCBIfam" id="TIGR01499">
    <property type="entry name" value="folC"/>
    <property type="match status" value="1"/>
</dbReference>
<dbReference type="Pfam" id="PF02875">
    <property type="entry name" value="Mur_ligase_C"/>
    <property type="match status" value="1"/>
</dbReference>
<gene>
    <name evidence="14" type="ORF">ABNN70_13445</name>
</gene>
<dbReference type="Gene3D" id="3.40.1190.10">
    <property type="entry name" value="Mur-like, catalytic domain"/>
    <property type="match status" value="1"/>
</dbReference>
<comment type="similarity">
    <text evidence="2 11">Belongs to the folylpolyglutamate synthase family.</text>
</comment>
<feature type="domain" description="Mur ligase central" evidence="13">
    <location>
        <begin position="46"/>
        <end position="274"/>
    </location>
</feature>
<dbReference type="AlphaFoldDB" id="A0AAU8IEI0"/>
<dbReference type="Pfam" id="PF08245">
    <property type="entry name" value="Mur_ligase_M"/>
    <property type="match status" value="1"/>
</dbReference>
<dbReference type="InterPro" id="IPR004101">
    <property type="entry name" value="Mur_ligase_C"/>
</dbReference>
<dbReference type="InterPro" id="IPR013221">
    <property type="entry name" value="Mur_ligase_cen"/>
</dbReference>
<dbReference type="SUPFAM" id="SSF53244">
    <property type="entry name" value="MurD-like peptide ligases, peptide-binding domain"/>
    <property type="match status" value="1"/>
</dbReference>
<keyword evidence="8" id="KW-0460">Magnesium</keyword>
<comment type="catalytic activity">
    <reaction evidence="10">
        <text>(6S)-5,6,7,8-tetrahydrofolyl-(gamma-L-Glu)(n) + L-glutamate + ATP = (6S)-5,6,7,8-tetrahydrofolyl-(gamma-L-Glu)(n+1) + ADP + phosphate + H(+)</text>
        <dbReference type="Rhea" id="RHEA:10580"/>
        <dbReference type="Rhea" id="RHEA-COMP:14738"/>
        <dbReference type="Rhea" id="RHEA-COMP:14740"/>
        <dbReference type="ChEBI" id="CHEBI:15378"/>
        <dbReference type="ChEBI" id="CHEBI:29985"/>
        <dbReference type="ChEBI" id="CHEBI:30616"/>
        <dbReference type="ChEBI" id="CHEBI:43474"/>
        <dbReference type="ChEBI" id="CHEBI:141005"/>
        <dbReference type="ChEBI" id="CHEBI:456216"/>
        <dbReference type="EC" id="6.3.2.17"/>
    </reaction>
</comment>
<dbReference type="InterPro" id="IPR001645">
    <property type="entry name" value="Folylpolyglutamate_synth"/>
</dbReference>
<keyword evidence="5" id="KW-0479">Metal-binding</keyword>
<dbReference type="PROSITE" id="PS01012">
    <property type="entry name" value="FOLYLPOLYGLU_SYNT_2"/>
    <property type="match status" value="1"/>
</dbReference>
<feature type="domain" description="Mur ligase C-terminal" evidence="12">
    <location>
        <begin position="302"/>
        <end position="419"/>
    </location>
</feature>
<dbReference type="RefSeq" id="WP_353948078.1">
    <property type="nucleotide sequence ID" value="NZ_CP159510.1"/>
</dbReference>
<keyword evidence="4 11" id="KW-0436">Ligase</keyword>
<dbReference type="EC" id="6.3.2.17" evidence="3"/>
<dbReference type="Gene3D" id="3.90.190.20">
    <property type="entry name" value="Mur ligase, C-terminal domain"/>
    <property type="match status" value="1"/>
</dbReference>
<sequence>MFKSAEEALSWIHGLNNEPGKPGTERMKWMLDRMRHPEHRLRSVHVGGTNGKGSTVCFLWHIYQEEGLKVGTFTSPYITSFNERMMVNGEAISDDDLVRAANIVYPVVKEAAHETNLGRPSEFEVVTLISFVYFGRMNPCDLVLYEVGLGGRLDPTNVIFPLVSIITNVGMDHMQQLGDTLEKIAKEKAGIIKHGVGVITTVENPQVLSVLRRTAKAEQANIYVIGDEFRVQSAGHDEAGEHFDFDSLYIHEKDLMIRMKGQYQLKNAAAALMAVDFLQSFFGLTPEKESIRNGLRKAVWPGRFETVSRDPLIILDGAHNLQGTEALVQTVKRYYPGRKIHVLYAVMKDKEYSRMIPRIESIAADMTFTTIASSRAAHSHDLYEVSSHTRKRENRSWQTALEKLISETQDRDVLLACGSLYFIAQIRRYIYRHHKDLQLHLN</sequence>
<dbReference type="FunFam" id="3.40.1190.10:FF:000011">
    <property type="entry name" value="Folylpolyglutamate synthase/dihydrofolate synthase"/>
    <property type="match status" value="1"/>
</dbReference>
<dbReference type="PIRSF" id="PIRSF001563">
    <property type="entry name" value="Folylpolyglu_synth"/>
    <property type="match status" value="1"/>
</dbReference>
<dbReference type="InterPro" id="IPR036565">
    <property type="entry name" value="Mur-like_cat_sf"/>
</dbReference>
<evidence type="ECO:0000256" key="2">
    <source>
        <dbReference type="ARBA" id="ARBA00008276"/>
    </source>
</evidence>
<dbReference type="InterPro" id="IPR036615">
    <property type="entry name" value="Mur_ligase_C_dom_sf"/>
</dbReference>